<organism evidence="2">
    <name type="scientific">Elizabethkingia anophelis</name>
    <dbReference type="NCBI Taxonomy" id="1117645"/>
    <lineage>
        <taxon>Bacteria</taxon>
        <taxon>Pseudomonadati</taxon>
        <taxon>Bacteroidota</taxon>
        <taxon>Flavobacteriia</taxon>
        <taxon>Flavobacteriales</taxon>
        <taxon>Weeksellaceae</taxon>
        <taxon>Elizabethkingia</taxon>
    </lineage>
</organism>
<keyword evidence="1" id="KW-0472">Membrane</keyword>
<evidence type="ECO:0008006" key="3">
    <source>
        <dbReference type="Google" id="ProtNLM"/>
    </source>
</evidence>
<dbReference type="AlphaFoldDB" id="A0A455ZET1"/>
<reference evidence="2" key="8">
    <citation type="journal article" date="2018" name="J. ISSAAS">
        <title>In Silico Identification of Three Types of Integrative and Conjugative Elements (ICEs) in Elizabethkingia anophelis Strains Isolated from Around the World.</title>
        <authorList>
            <person name="Xu J."/>
            <person name="Pei D."/>
            <person name="Nicholson A."/>
            <person name="Lan Y."/>
            <person name="Xia Q."/>
        </authorList>
    </citation>
    <scope>NUCLEOTIDE SEQUENCE</scope>
</reference>
<reference evidence="2" key="7">
    <citation type="journal article" date="2017" name="Sci. Rep.">
        <title>Genomic features, phylogenetic relationships, and comparative genomics of Elizabethkingia anophelis strain EM361-97 isolated in Taiwan.</title>
        <authorList>
            <person name="Lin J.N."/>
            <person name="Lai C.H."/>
            <person name="Yang C.H."/>
            <person name="Huang Y.H."/>
            <person name="Lin H.H."/>
        </authorList>
    </citation>
    <scope>NUCLEOTIDE SEQUENCE</scope>
</reference>
<keyword evidence="1" id="KW-1133">Transmembrane helix</keyword>
<accession>A0A455ZET1</accession>
<evidence type="ECO:0000313" key="2">
    <source>
        <dbReference type="EMBL" id="DAC75164.1"/>
    </source>
</evidence>
<reference evidence="2" key="5">
    <citation type="journal article" date="2017" name="Genome Announc.">
        <title>Complete Circularized Genome Sequences of Four Strains of Elizabethkingia anophelis, Including Two Novel Strains Isolated from Wild-Caught Anopheles sinensis.</title>
        <authorList>
            <person name="Pei D."/>
            <person name="Nicholson A.C."/>
            <person name="Jiang J."/>
            <person name="Chen H."/>
            <person name="Whitney A.M."/>
            <person name="Villarma A."/>
            <person name="Bell M."/>
            <person name="Humrighouse B."/>
            <person name="Rowe L.A."/>
            <person name="Sheth M."/>
            <person name="Batra D."/>
            <person name="Juieng P."/>
            <person name="Loparev V.N."/>
            <person name="McQuiston J.R."/>
            <person name="Lan Y."/>
            <person name="Ma Y."/>
            <person name="Xu J."/>
        </authorList>
    </citation>
    <scope>NUCLEOTIDE SEQUENCE</scope>
</reference>
<sequence>MKSIYPFLRKKLKEFNQYWNNLSLQNQRRYILSIFSGYFLLTFGVIIQICIQAGTRKKELHIEHIKSPVPYQNKSTAGLQDSISLIFKNDRHGK</sequence>
<proteinExistence type="predicted"/>
<gene>
    <name evidence="2" type="primary">ICEEaII(7)_F3543_13610_13326</name>
</gene>
<reference evidence="2" key="2">
    <citation type="journal article" date="2014" name="PLoS ONE">
        <title>Insights from the genome annotation of Elizabethkingia anophelis from the malaria vector Anopheles gambiae.</title>
        <authorList>
            <person name="Kukutla P."/>
            <person name="Lindberg B.G."/>
            <person name="Pei D."/>
            <person name="Rayl M."/>
            <person name="Yu W."/>
            <person name="Steritz M."/>
            <person name="Faye I."/>
            <person name="Xu J."/>
        </authorList>
    </citation>
    <scope>NUCLEOTIDE SEQUENCE</scope>
</reference>
<reference evidence="2" key="4">
    <citation type="journal article" date="2016" name="Sci. Rep.">
        <title>Genomic epidemiology and global diversity of the emerging bacterial pathogen Elizabethkingia anophelis.</title>
        <authorList>
            <person name="Breurec S."/>
            <person name="Criscuolo A."/>
            <person name="Diancourt L."/>
            <person name="Rendueles O."/>
            <person name="Vandenbogaert M."/>
            <person name="Passet V."/>
            <person name="Caro V."/>
            <person name="Rocha E.P."/>
            <person name="Touchon M."/>
            <person name="Brisse S."/>
        </authorList>
    </citation>
    <scope>NUCLEOTIDE SEQUENCE</scope>
</reference>
<dbReference type="EMBL" id="BK010601">
    <property type="protein sequence ID" value="DAC75164.1"/>
    <property type="molecule type" value="Genomic_DNA"/>
</dbReference>
<protein>
    <recommendedName>
        <fullName evidence="3">Nitrogen regulatory IIA protein</fullName>
    </recommendedName>
</protein>
<keyword evidence="1" id="KW-0812">Transmembrane</keyword>
<feature type="transmembrane region" description="Helical" evidence="1">
    <location>
        <begin position="30"/>
        <end position="51"/>
    </location>
</feature>
<reference evidence="2" key="1">
    <citation type="journal article" date="2014" name="Genome Biol. Evol.">
        <title>Comparative genomic analysis of malaria mosquito vector-associated novel pathogen Elizabethkingia anophelis.</title>
        <authorList>
            <person name="Teo J."/>
            <person name="Tan S.Y."/>
            <person name="Liu Y."/>
            <person name="Tay M."/>
            <person name="Ding Y."/>
            <person name="Li Y."/>
            <person name="Kjelleberg S."/>
            <person name="Givskov M."/>
            <person name="Lin R.T."/>
            <person name="Yang L."/>
        </authorList>
    </citation>
    <scope>NUCLEOTIDE SEQUENCE</scope>
</reference>
<dbReference type="RefSeq" id="WP_078677299.1">
    <property type="nucleotide sequence ID" value="NZ_CP014340.1"/>
</dbReference>
<reference evidence="2" key="3">
    <citation type="journal article" date="2016" name="Genome Announc.">
        <title>Complete Genome Sequences of Four Strains from the 2015-2016 Elizabethkingia anophelis Outbreak.</title>
        <authorList>
            <person name="Nicholson A.C."/>
            <person name="Whitney A.M."/>
            <person name="Emery B.D."/>
            <person name="Bell M.E."/>
            <person name="Gartin J.T."/>
            <person name="Humrighouse B.W."/>
            <person name="Loparev V.N."/>
            <person name="Batra D."/>
            <person name="Sheth M."/>
            <person name="Rowe L.A."/>
            <person name="Juieng P."/>
            <person name="Knipe K."/>
            <person name="Gulvik C."/>
            <person name="McQuiston J.R."/>
        </authorList>
    </citation>
    <scope>NUCLEOTIDE SEQUENCE</scope>
</reference>
<evidence type="ECO:0000256" key="1">
    <source>
        <dbReference type="SAM" id="Phobius"/>
    </source>
</evidence>
<name>A0A455ZET1_9FLAO</name>
<reference evidence="2" key="6">
    <citation type="journal article" date="2017" name="Nat. Commun.">
        <title>Evolutionary dynamics and genomic features of the Elizabethkingia anophelis 2015 to 2016 Wisconsin outbreak strain.</title>
        <authorList>
            <person name="Perrin A."/>
            <person name="Larsonneur E."/>
            <person name="Nicholson A.C."/>
            <person name="Edwards D.J."/>
            <person name="Gundlach K.M."/>
            <person name="Whitney A.M."/>
            <person name="Gulvik C.A."/>
            <person name="Bell M.E."/>
            <person name="Rendueles O."/>
            <person name="Cury J."/>
            <person name="Hugon P."/>
            <person name="Clermont D."/>
            <person name="Enouf V."/>
            <person name="Loparev V."/>
            <person name="Juieng P."/>
            <person name="Monson T."/>
            <person name="Warshauer D."/>
            <person name="Elbadawi L.I."/>
            <person name="Walters M.S."/>
            <person name="Crist M.B."/>
            <person name="Noble-Wang J."/>
            <person name="Borlaug G."/>
            <person name="Rocha E.P.C."/>
            <person name="Criscuolo A."/>
            <person name="Touchon M."/>
            <person name="Davis J.P."/>
            <person name="Holt K.E."/>
            <person name="McQuiston J.R."/>
            <person name="Brisse S."/>
        </authorList>
    </citation>
    <scope>NUCLEOTIDE SEQUENCE</scope>
</reference>